<dbReference type="RefSeq" id="WP_013159917.1">
    <property type="nucleotide sequence ID" value="NC_014214.1"/>
</dbReference>
<dbReference type="Proteomes" id="UP000001916">
    <property type="component" value="Plasmid pMESIL02"/>
</dbReference>
<name>D7BJT7_ALLS1</name>
<accession>D7BJT7</accession>
<dbReference type="EMBL" id="CP002044">
    <property type="protein sequence ID" value="ADH65443.1"/>
    <property type="molecule type" value="Genomic_DNA"/>
</dbReference>
<gene>
    <name evidence="1" type="ORF">Mesil_3657</name>
</gene>
<dbReference type="OrthoDB" id="9905786at2"/>
<dbReference type="KEGG" id="msv:Mesil_3657"/>
<keyword evidence="2" id="KW-1185">Reference proteome</keyword>
<geneLocation type="plasmid" evidence="1 2">
    <name>pMESIL02</name>
</geneLocation>
<reference evidence="1 2" key="1">
    <citation type="journal article" date="2010" name="Stand. Genomic Sci.">
        <title>Complete genome sequence of Meiothermus silvanus type strain (VI-R2).</title>
        <authorList>
            <person name="Sikorski J."/>
            <person name="Tindall B.J."/>
            <person name="Lowry S."/>
            <person name="Lucas S."/>
            <person name="Nolan M."/>
            <person name="Copeland A."/>
            <person name="Glavina Del Rio T."/>
            <person name="Tice H."/>
            <person name="Cheng J.F."/>
            <person name="Han C."/>
            <person name="Pitluck S."/>
            <person name="Liolios K."/>
            <person name="Ivanova N."/>
            <person name="Mavromatis K."/>
            <person name="Mikhailova N."/>
            <person name="Pati A."/>
            <person name="Goodwin L."/>
            <person name="Chen A."/>
            <person name="Palaniappan K."/>
            <person name="Land M."/>
            <person name="Hauser L."/>
            <person name="Chang Y.J."/>
            <person name="Jeffries C.D."/>
            <person name="Rohde M."/>
            <person name="Goker M."/>
            <person name="Woyke T."/>
            <person name="Bristow J."/>
            <person name="Eisen J.A."/>
            <person name="Markowitz V."/>
            <person name="Hugenholtz P."/>
            <person name="Kyrpides N.C."/>
            <person name="Klenk H.P."/>
            <person name="Lapidus A."/>
        </authorList>
    </citation>
    <scope>NUCLEOTIDE SEQUENCE [LARGE SCALE GENOMIC DNA]</scope>
    <source>
        <strain evidence="2">ATCC 700542 / DSM 9946 / VI-R2</strain>
        <plasmid evidence="2">Plasmid pMESIL02</plasmid>
    </source>
</reference>
<dbReference type="AlphaFoldDB" id="D7BJT7"/>
<dbReference type="HOGENOM" id="CLU_1568886_0_0_0"/>
<organism evidence="1 2">
    <name type="scientific">Allomeiothermus silvanus (strain ATCC 700542 / DSM 9946 / NBRC 106475 / NCIMB 13440 / VI-R2)</name>
    <name type="common">Thermus silvanus</name>
    <dbReference type="NCBI Taxonomy" id="526227"/>
    <lineage>
        <taxon>Bacteria</taxon>
        <taxon>Thermotogati</taxon>
        <taxon>Deinococcota</taxon>
        <taxon>Deinococci</taxon>
        <taxon>Thermales</taxon>
        <taxon>Thermaceae</taxon>
        <taxon>Allomeiothermus</taxon>
    </lineage>
</organism>
<keyword evidence="1" id="KW-0614">Plasmid</keyword>
<protein>
    <submittedName>
        <fullName evidence="1">Uncharacterized protein</fullName>
    </submittedName>
</protein>
<sequence length="170" mass="19408">MTVSRDLLHALLSPTPPTHSRAVLEEAILLALAAGDHNAAHILLLALEHLKPRQRWQVAAQLEAQHMGLSPQEAIQLALGEARRYLGGRSYRRYASRRFRKGLSEYLASLPLEEEQRMRSYRSICKLTTAEIHLAERVLARCKKRWKNPLTAYRAFDTFLLALLEAHHRG</sequence>
<evidence type="ECO:0000313" key="1">
    <source>
        <dbReference type="EMBL" id="ADH65443.1"/>
    </source>
</evidence>
<proteinExistence type="predicted"/>
<evidence type="ECO:0000313" key="2">
    <source>
        <dbReference type="Proteomes" id="UP000001916"/>
    </source>
</evidence>